<dbReference type="GO" id="GO:0005634">
    <property type="term" value="C:nucleus"/>
    <property type="evidence" value="ECO:0007669"/>
    <property type="project" value="UniProtKB-SubCell"/>
</dbReference>
<evidence type="ECO:0000256" key="4">
    <source>
        <dbReference type="ARBA" id="ARBA00023242"/>
    </source>
</evidence>
<dbReference type="AlphaFoldDB" id="A0AAE9WA05"/>
<dbReference type="KEGG" id="som:SOMG_01747"/>
<evidence type="ECO:0000259" key="7">
    <source>
        <dbReference type="PROSITE" id="PS50102"/>
    </source>
</evidence>
<feature type="region of interest" description="Disordered" evidence="6">
    <location>
        <begin position="150"/>
        <end position="198"/>
    </location>
</feature>
<feature type="domain" description="CID" evidence="8">
    <location>
        <begin position="1"/>
        <end position="151"/>
    </location>
</feature>
<dbReference type="InterPro" id="IPR000504">
    <property type="entry name" value="RRM_dom"/>
</dbReference>
<dbReference type="CDD" id="cd16984">
    <property type="entry name" value="CID_Nrd1_like"/>
    <property type="match status" value="1"/>
</dbReference>
<dbReference type="CDD" id="cd12331">
    <property type="entry name" value="RRM_NRD1_SEB1_like"/>
    <property type="match status" value="1"/>
</dbReference>
<dbReference type="GO" id="GO:0003723">
    <property type="term" value="F:RNA binding"/>
    <property type="evidence" value="ECO:0007669"/>
    <property type="project" value="UniProtKB-UniRule"/>
</dbReference>
<keyword evidence="2" id="KW-0597">Phosphoprotein</keyword>
<dbReference type="InterPro" id="IPR008942">
    <property type="entry name" value="ENTH_VHS"/>
</dbReference>
<keyword evidence="3 5" id="KW-0694">RNA-binding</keyword>
<dbReference type="Pfam" id="PF00076">
    <property type="entry name" value="RRM_1"/>
    <property type="match status" value="1"/>
</dbReference>
<dbReference type="SMART" id="SM00582">
    <property type="entry name" value="RPR"/>
    <property type="match status" value="1"/>
</dbReference>
<dbReference type="PROSITE" id="PS50102">
    <property type="entry name" value="RRM"/>
    <property type="match status" value="1"/>
</dbReference>
<proteinExistence type="predicted"/>
<dbReference type="FunFam" id="1.25.40.90:FF:000026">
    <property type="entry name" value="RNA binding protein Nrd1"/>
    <property type="match status" value="1"/>
</dbReference>
<evidence type="ECO:0000313" key="9">
    <source>
        <dbReference type="EMBL" id="WBW71949.1"/>
    </source>
</evidence>
<keyword evidence="4" id="KW-0539">Nucleus</keyword>
<dbReference type="SMART" id="SM00360">
    <property type="entry name" value="RRM"/>
    <property type="match status" value="1"/>
</dbReference>
<dbReference type="EMBL" id="CP115611">
    <property type="protein sequence ID" value="WBW71949.1"/>
    <property type="molecule type" value="Genomic_DNA"/>
</dbReference>
<sequence length="629" mass="66711">MSGNSEFEGTLESLEHSKTGISGSKILKLTNLAMDNVGENAQFITSVYKYAKRAPNTHKLGALYILDSIVRSFQDGAKKNNESFESPMDASFSGGWCKAAEVTESLVADATHHAPSTHLPKILKLCDIWDKASTLPQDKLESLRSKIKETIGSSDQANSPTRDTVASSTQAGVENPAIPATTTTEPNAPSQPPAASTNDPASILEALAAFAQKAPAPSTTSTASGTPIIQDPASHPAPVAGAPPSISPVPTTAPLNPVPPQPIPSMPTPMYQPMAGAPPSMLGGPMPPNPAAPASDAETQKINLINVLASQNVPAPQIETIIKAAFPSYNAPLQGGPAAALSATAPSAGIMESLHRSRSPSPRSKQLGRTPSPSRMSIPSAMPANGMPKPTPDGVPRKLERDITIPPDSIKVFSRTLFLGGITRAVREPVLRSMFERFGAVQSLILNHNYRHGFLKMFRREAAEKAQVAMENVPFADTTIRTKWGVGFGPRECSDFTFGVSIIPIRLLTDADRTWLVTAEYGGTGGIPVTPGIAVDEPDIEIGLGISSKAISKRGKDINVRRDDRMRGRKPFRGGLPHQGERHFDPSGGWPNGGAAGPGNMYNPGYSSYYDPNYSSASGYATQPPWQPQ</sequence>
<accession>A0AAE9WA05</accession>
<dbReference type="InterPro" id="IPR006569">
    <property type="entry name" value="CID_dom"/>
</dbReference>
<dbReference type="Proteomes" id="UP001212411">
    <property type="component" value="Chromosome 1"/>
</dbReference>
<dbReference type="InterPro" id="IPR048892">
    <property type="entry name" value="Nrd1_Seb1_dom2"/>
</dbReference>
<reference evidence="9 10" key="1">
    <citation type="journal article" date="2023" name="G3 (Bethesda)">
        <title>A high-quality reference genome for the fission yeast Schizosaccharomyces osmophilus.</title>
        <authorList>
            <person name="Jia G.S."/>
            <person name="Zhang W.C."/>
            <person name="Liang Y."/>
            <person name="Liu X.H."/>
            <person name="Rhind N."/>
            <person name="Pidoux A."/>
            <person name="Brysch-Herzberg M."/>
            <person name="Du L.L."/>
        </authorList>
    </citation>
    <scope>NUCLEOTIDE SEQUENCE [LARGE SCALE GENOMIC DNA]</scope>
    <source>
        <strain evidence="9 10">CBS 15793</strain>
    </source>
</reference>
<dbReference type="GO" id="GO:0010629">
    <property type="term" value="P:negative regulation of gene expression"/>
    <property type="evidence" value="ECO:0007669"/>
    <property type="project" value="UniProtKB-ARBA"/>
</dbReference>
<feature type="region of interest" description="Disordered" evidence="6">
    <location>
        <begin position="566"/>
        <end position="602"/>
    </location>
</feature>
<feature type="compositionally biased region" description="Polar residues" evidence="6">
    <location>
        <begin position="151"/>
        <end position="172"/>
    </location>
</feature>
<dbReference type="InterPro" id="IPR012677">
    <property type="entry name" value="Nucleotide-bd_a/b_plait_sf"/>
</dbReference>
<feature type="region of interest" description="Disordered" evidence="6">
    <location>
        <begin position="351"/>
        <end position="393"/>
    </location>
</feature>
<dbReference type="GO" id="GO:0032991">
    <property type="term" value="C:protein-containing complex"/>
    <property type="evidence" value="ECO:0007669"/>
    <property type="project" value="UniProtKB-ARBA"/>
</dbReference>
<name>A0AAE9WA05_9SCHI</name>
<comment type="subcellular location">
    <subcellularLocation>
        <location evidence="1">Nucleus</location>
    </subcellularLocation>
</comment>
<dbReference type="Pfam" id="PF04818">
    <property type="entry name" value="CID"/>
    <property type="match status" value="1"/>
</dbReference>
<dbReference type="SUPFAM" id="SSF54928">
    <property type="entry name" value="RNA-binding domain, RBD"/>
    <property type="match status" value="1"/>
</dbReference>
<feature type="compositionally biased region" description="Low complexity" evidence="6">
    <location>
        <begin position="212"/>
        <end position="227"/>
    </location>
</feature>
<evidence type="ECO:0000313" key="10">
    <source>
        <dbReference type="Proteomes" id="UP001212411"/>
    </source>
</evidence>
<dbReference type="RefSeq" id="XP_056036192.1">
    <property type="nucleotide sequence ID" value="XM_056180540.1"/>
</dbReference>
<feature type="domain" description="RRM" evidence="7">
    <location>
        <begin position="415"/>
        <end position="487"/>
    </location>
</feature>
<feature type="compositionally biased region" description="Polar residues" evidence="6">
    <location>
        <begin position="180"/>
        <end position="198"/>
    </location>
</feature>
<organism evidence="9 10">
    <name type="scientific">Schizosaccharomyces osmophilus</name>
    <dbReference type="NCBI Taxonomy" id="2545709"/>
    <lineage>
        <taxon>Eukaryota</taxon>
        <taxon>Fungi</taxon>
        <taxon>Dikarya</taxon>
        <taxon>Ascomycota</taxon>
        <taxon>Taphrinomycotina</taxon>
        <taxon>Schizosaccharomycetes</taxon>
        <taxon>Schizosaccharomycetales</taxon>
        <taxon>Schizosaccharomycetaceae</taxon>
        <taxon>Schizosaccharomyces</taxon>
    </lineage>
</organism>
<evidence type="ECO:0000256" key="2">
    <source>
        <dbReference type="ARBA" id="ARBA00022553"/>
    </source>
</evidence>
<evidence type="ECO:0000256" key="3">
    <source>
        <dbReference type="ARBA" id="ARBA00022884"/>
    </source>
</evidence>
<keyword evidence="10" id="KW-1185">Reference proteome</keyword>
<dbReference type="GO" id="GO:0006369">
    <property type="term" value="P:termination of RNA polymerase II transcription"/>
    <property type="evidence" value="ECO:0007669"/>
    <property type="project" value="UniProtKB-ARBA"/>
</dbReference>
<dbReference type="PROSITE" id="PS51391">
    <property type="entry name" value="CID"/>
    <property type="match status" value="1"/>
</dbReference>
<dbReference type="GO" id="GO:0031126">
    <property type="term" value="P:sno(s)RNA 3'-end processing"/>
    <property type="evidence" value="ECO:0007669"/>
    <property type="project" value="UniProtKB-ARBA"/>
</dbReference>
<dbReference type="InterPro" id="IPR035979">
    <property type="entry name" value="RBD_domain_sf"/>
</dbReference>
<dbReference type="FunFam" id="3.30.70.330:FF:000397">
    <property type="entry name" value="RNA binding protein Nrd1"/>
    <property type="match status" value="1"/>
</dbReference>
<evidence type="ECO:0000256" key="5">
    <source>
        <dbReference type="PROSITE-ProRule" id="PRU00176"/>
    </source>
</evidence>
<dbReference type="GO" id="GO:0031124">
    <property type="term" value="P:mRNA 3'-end processing"/>
    <property type="evidence" value="ECO:0007669"/>
    <property type="project" value="UniProtKB-ARBA"/>
</dbReference>
<feature type="compositionally biased region" description="Pro residues" evidence="6">
    <location>
        <begin position="256"/>
        <end position="267"/>
    </location>
</feature>
<dbReference type="SUPFAM" id="SSF48464">
    <property type="entry name" value="ENTH/VHS domain"/>
    <property type="match status" value="1"/>
</dbReference>
<dbReference type="Pfam" id="PF21380">
    <property type="entry name" value="Nrd1-Seb1_dom2"/>
    <property type="match status" value="1"/>
</dbReference>
<protein>
    <submittedName>
        <fullName evidence="9">RNA-binding and 3'-end processing protein Seb1</fullName>
    </submittedName>
</protein>
<dbReference type="Gene3D" id="3.30.70.330">
    <property type="match status" value="1"/>
</dbReference>
<feature type="compositionally biased region" description="Polar residues" evidence="6">
    <location>
        <begin position="367"/>
        <end position="377"/>
    </location>
</feature>
<dbReference type="InterPro" id="IPR034894">
    <property type="entry name" value="Nrd1/Seb1_RRM"/>
</dbReference>
<dbReference type="GeneID" id="80875229"/>
<gene>
    <name evidence="9" type="primary">seb1</name>
    <name evidence="9" type="ORF">SOMG_01747</name>
</gene>
<feature type="region of interest" description="Disordered" evidence="6">
    <location>
        <begin position="212"/>
        <end position="296"/>
    </location>
</feature>
<dbReference type="Gene3D" id="1.25.40.90">
    <property type="match status" value="1"/>
</dbReference>
<evidence type="ECO:0000256" key="1">
    <source>
        <dbReference type="ARBA" id="ARBA00004123"/>
    </source>
</evidence>
<evidence type="ECO:0000259" key="8">
    <source>
        <dbReference type="PROSITE" id="PS51391"/>
    </source>
</evidence>
<evidence type="ECO:0000256" key="6">
    <source>
        <dbReference type="SAM" id="MobiDB-lite"/>
    </source>
</evidence>